<keyword evidence="9" id="KW-0805">Transcription regulation</keyword>
<keyword evidence="8" id="KW-0862">Zinc</keyword>
<proteinExistence type="predicted"/>
<comment type="caution">
    <text evidence="16">The sequence shown here is derived from an EMBL/GenBank/DDBJ whole genome shotgun (WGS) entry which is preliminary data.</text>
</comment>
<evidence type="ECO:0000256" key="4">
    <source>
        <dbReference type="ARBA" id="ARBA00022603"/>
    </source>
</evidence>
<keyword evidence="4" id="KW-0489">Methyltransferase</keyword>
<evidence type="ECO:0000256" key="5">
    <source>
        <dbReference type="ARBA" id="ARBA00022679"/>
    </source>
</evidence>
<dbReference type="AlphaFoldDB" id="A0A4Q7LNH7"/>
<feature type="compositionally biased region" description="Low complexity" evidence="14">
    <location>
        <begin position="1"/>
        <end position="23"/>
    </location>
</feature>
<dbReference type="GO" id="GO:0043916">
    <property type="term" value="F:DNA-7-methylguanine glycosylase activity"/>
    <property type="evidence" value="ECO:0007669"/>
    <property type="project" value="TreeGrafter"/>
</dbReference>
<dbReference type="SUPFAM" id="SSF55945">
    <property type="entry name" value="TATA-box binding protein-like"/>
    <property type="match status" value="1"/>
</dbReference>
<keyword evidence="11" id="KW-0010">Activator</keyword>
<dbReference type="GO" id="GO:0006285">
    <property type="term" value="P:base-excision repair, AP site formation"/>
    <property type="evidence" value="ECO:0007669"/>
    <property type="project" value="TreeGrafter"/>
</dbReference>
<comment type="cofactor">
    <cofactor evidence="2">
        <name>Zn(2+)</name>
        <dbReference type="ChEBI" id="CHEBI:29105"/>
    </cofactor>
</comment>
<dbReference type="Pfam" id="PF02805">
    <property type="entry name" value="Ada_Zn_binding"/>
    <property type="match status" value="1"/>
</dbReference>
<keyword evidence="6" id="KW-0479">Metal-binding</keyword>
<dbReference type="GO" id="GO:0006307">
    <property type="term" value="P:DNA alkylation repair"/>
    <property type="evidence" value="ECO:0007669"/>
    <property type="project" value="TreeGrafter"/>
</dbReference>
<comment type="catalytic activity">
    <reaction evidence="1">
        <text>Hydrolysis of alkylated DNA, releasing 3-methyladenine, 3-methylguanine, 7-methylguanine and 7-methyladenine.</text>
        <dbReference type="EC" id="3.2.2.21"/>
    </reaction>
</comment>
<dbReference type="InterPro" id="IPR023170">
    <property type="entry name" value="HhH_base_excis_C"/>
</dbReference>
<protein>
    <recommendedName>
        <fullName evidence="3">DNA-3-methyladenine glycosylase II</fullName>
        <ecNumber evidence="3">3.2.2.21</ecNumber>
    </recommendedName>
</protein>
<keyword evidence="13" id="KW-0234">DNA repair</keyword>
<keyword evidence="17" id="KW-1185">Reference proteome</keyword>
<evidence type="ECO:0000256" key="9">
    <source>
        <dbReference type="ARBA" id="ARBA00023015"/>
    </source>
</evidence>
<gene>
    <name evidence="16" type="ORF">EV141_1616</name>
</gene>
<dbReference type="SUPFAM" id="SSF57884">
    <property type="entry name" value="Ada DNA repair protein, N-terminal domain (N-Ada 10)"/>
    <property type="match status" value="1"/>
</dbReference>
<evidence type="ECO:0000256" key="3">
    <source>
        <dbReference type="ARBA" id="ARBA00012000"/>
    </source>
</evidence>
<dbReference type="InterPro" id="IPR035451">
    <property type="entry name" value="Ada-like_dom_sf"/>
</dbReference>
<dbReference type="PROSITE" id="PS01124">
    <property type="entry name" value="HTH_ARAC_FAMILY_2"/>
    <property type="match status" value="1"/>
</dbReference>
<dbReference type="GO" id="GO:0005737">
    <property type="term" value="C:cytoplasm"/>
    <property type="evidence" value="ECO:0007669"/>
    <property type="project" value="TreeGrafter"/>
</dbReference>
<dbReference type="OrthoDB" id="9811249at2"/>
<dbReference type="Pfam" id="PF12833">
    <property type="entry name" value="HTH_18"/>
    <property type="match status" value="1"/>
</dbReference>
<dbReference type="GO" id="GO:0043565">
    <property type="term" value="F:sequence-specific DNA binding"/>
    <property type="evidence" value="ECO:0007669"/>
    <property type="project" value="InterPro"/>
</dbReference>
<dbReference type="Proteomes" id="UP000293519">
    <property type="component" value="Unassembled WGS sequence"/>
</dbReference>
<dbReference type="EMBL" id="SGWW01000003">
    <property type="protein sequence ID" value="RZS56164.1"/>
    <property type="molecule type" value="Genomic_DNA"/>
</dbReference>
<dbReference type="Gene3D" id="1.10.1670.10">
    <property type="entry name" value="Helix-hairpin-Helix base-excision DNA repair enzymes (C-terminal)"/>
    <property type="match status" value="1"/>
</dbReference>
<dbReference type="EC" id="3.2.2.21" evidence="3"/>
<evidence type="ECO:0000256" key="8">
    <source>
        <dbReference type="ARBA" id="ARBA00022833"/>
    </source>
</evidence>
<sequence>MVRVTPTSAPASRARSRPRANATGARWRHGHPGFAERYRAIASRDARFDGQFVTAVASTGIYCRPSCPARTPRETGVAFFATSAAAHEAGYRACKRCLPEATPGSPEWDWRGDVAGRAMRLITDGVVDREGVGGLAARLGYSPRHLTRLLTAELGAGPLALARARRAQLARALIVGTPLPLADVAFAAGFGSVRQFTDTVREVFAVTPSELRARAAARGSGGGAAVHLADGGDGTTTAGPLVSVTLTLPVRAPFDAPGVFTYLAARAIAGVELADLDLAAGLLRFARTVALPHGPAVIDVTATRASGSSRAPGASPAEPVPWALSLRLALTSLADVAVGVARARRMLDLDSDPLAVDEALARDPRLAPLVAVTPGIRVPGTADPPELLVRTIVGQQISVAAARTHLGRLAAAVGEPVDTGVPGLDRLFPTPAAIAALLAQHDPSDPARPLRLPARQVDTVARVATALASGELALDLGDDPSALAARLEALPGLGPWTARYVAMRVTGTPDAWIPGDVALLAGARAAGVVPGDLPRPAAFRLLAAEADGWAPWRSYAAAHLWRAALEGAPAHPEPPRKDTP</sequence>
<accession>A0A4Q7LNH7</accession>
<dbReference type="SMART" id="SM01009">
    <property type="entry name" value="AlkA_N"/>
    <property type="match status" value="1"/>
</dbReference>
<dbReference type="Pfam" id="PF06029">
    <property type="entry name" value="AlkA_N"/>
    <property type="match status" value="1"/>
</dbReference>
<dbReference type="InterPro" id="IPR010316">
    <property type="entry name" value="AlkA_N"/>
</dbReference>
<feature type="domain" description="HTH araC/xylS-type" evidence="15">
    <location>
        <begin position="116"/>
        <end position="214"/>
    </location>
</feature>
<evidence type="ECO:0000256" key="1">
    <source>
        <dbReference type="ARBA" id="ARBA00000086"/>
    </source>
</evidence>
<dbReference type="InterPro" id="IPR011257">
    <property type="entry name" value="DNA_glycosylase"/>
</dbReference>
<dbReference type="GO" id="GO:0032993">
    <property type="term" value="C:protein-DNA complex"/>
    <property type="evidence" value="ECO:0007669"/>
    <property type="project" value="TreeGrafter"/>
</dbReference>
<dbReference type="PROSITE" id="PS00041">
    <property type="entry name" value="HTH_ARAC_FAMILY_1"/>
    <property type="match status" value="1"/>
</dbReference>
<dbReference type="InterPro" id="IPR003265">
    <property type="entry name" value="HhH-GPD_domain"/>
</dbReference>
<dbReference type="GO" id="GO:0008270">
    <property type="term" value="F:zinc ion binding"/>
    <property type="evidence" value="ECO:0007669"/>
    <property type="project" value="InterPro"/>
</dbReference>
<dbReference type="Gene3D" id="3.40.10.10">
    <property type="entry name" value="DNA Methylphosphotriester Repair Domain"/>
    <property type="match status" value="1"/>
</dbReference>
<dbReference type="GO" id="GO:0008725">
    <property type="term" value="F:DNA-3-methyladenine glycosylase activity"/>
    <property type="evidence" value="ECO:0007669"/>
    <property type="project" value="TreeGrafter"/>
</dbReference>
<dbReference type="GO" id="GO:0032131">
    <property type="term" value="F:alkylated DNA binding"/>
    <property type="evidence" value="ECO:0007669"/>
    <property type="project" value="TreeGrafter"/>
</dbReference>
<dbReference type="GO" id="GO:0003700">
    <property type="term" value="F:DNA-binding transcription factor activity"/>
    <property type="evidence" value="ECO:0007669"/>
    <property type="project" value="InterPro"/>
</dbReference>
<dbReference type="PANTHER" id="PTHR43003">
    <property type="entry name" value="DNA-3-METHYLADENINE GLYCOSYLASE"/>
    <property type="match status" value="1"/>
</dbReference>
<evidence type="ECO:0000259" key="15">
    <source>
        <dbReference type="PROSITE" id="PS01124"/>
    </source>
</evidence>
<name>A0A4Q7LNH7_9MICO</name>
<reference evidence="16 17" key="1">
    <citation type="journal article" date="2015" name="Stand. Genomic Sci.">
        <title>Genomic Encyclopedia of Bacterial and Archaeal Type Strains, Phase III: the genomes of soil and plant-associated and newly described type strains.</title>
        <authorList>
            <person name="Whitman W.B."/>
            <person name="Woyke T."/>
            <person name="Klenk H.P."/>
            <person name="Zhou Y."/>
            <person name="Lilburn T.G."/>
            <person name="Beck B.J."/>
            <person name="De Vos P."/>
            <person name="Vandamme P."/>
            <person name="Eisen J.A."/>
            <person name="Garrity G."/>
            <person name="Hugenholtz P."/>
            <person name="Kyrpides N.C."/>
        </authorList>
    </citation>
    <scope>NUCLEOTIDE SEQUENCE [LARGE SCALE GENOMIC DNA]</scope>
    <source>
        <strain evidence="16 17">CV2</strain>
    </source>
</reference>
<evidence type="ECO:0000256" key="10">
    <source>
        <dbReference type="ARBA" id="ARBA00023125"/>
    </source>
</evidence>
<evidence type="ECO:0000313" key="16">
    <source>
        <dbReference type="EMBL" id="RZS56164.1"/>
    </source>
</evidence>
<keyword evidence="7" id="KW-0227">DNA damage</keyword>
<dbReference type="InterPro" id="IPR004026">
    <property type="entry name" value="Ada_DNA_repair_Zn-bd"/>
</dbReference>
<evidence type="ECO:0000256" key="13">
    <source>
        <dbReference type="ARBA" id="ARBA00023204"/>
    </source>
</evidence>
<dbReference type="Gene3D" id="3.30.310.20">
    <property type="entry name" value="DNA-3-methyladenine glycosylase AlkA, N-terminal domain"/>
    <property type="match status" value="1"/>
</dbReference>
<dbReference type="InterPro" id="IPR051912">
    <property type="entry name" value="Alkylbase_DNA_Glycosylase/TA"/>
</dbReference>
<dbReference type="SUPFAM" id="SSF48150">
    <property type="entry name" value="DNA-glycosylase"/>
    <property type="match status" value="1"/>
</dbReference>
<dbReference type="SUPFAM" id="SSF46689">
    <property type="entry name" value="Homeodomain-like"/>
    <property type="match status" value="1"/>
</dbReference>
<evidence type="ECO:0000256" key="6">
    <source>
        <dbReference type="ARBA" id="ARBA00022723"/>
    </source>
</evidence>
<dbReference type="InterPro" id="IPR018062">
    <property type="entry name" value="HTH_AraC-typ_CS"/>
</dbReference>
<dbReference type="InterPro" id="IPR037046">
    <property type="entry name" value="AlkA_N_sf"/>
</dbReference>
<dbReference type="Gene3D" id="1.10.10.60">
    <property type="entry name" value="Homeodomain-like"/>
    <property type="match status" value="1"/>
</dbReference>
<organism evidence="16 17">
    <name type="scientific">Microcella putealis</name>
    <dbReference type="NCBI Taxonomy" id="337005"/>
    <lineage>
        <taxon>Bacteria</taxon>
        <taxon>Bacillati</taxon>
        <taxon>Actinomycetota</taxon>
        <taxon>Actinomycetes</taxon>
        <taxon>Micrococcales</taxon>
        <taxon>Microbacteriaceae</taxon>
        <taxon>Microcella</taxon>
    </lineage>
</organism>
<evidence type="ECO:0000256" key="14">
    <source>
        <dbReference type="SAM" id="MobiDB-lite"/>
    </source>
</evidence>
<evidence type="ECO:0000256" key="12">
    <source>
        <dbReference type="ARBA" id="ARBA00023163"/>
    </source>
</evidence>
<dbReference type="SMART" id="SM00342">
    <property type="entry name" value="HTH_ARAC"/>
    <property type="match status" value="1"/>
</dbReference>
<dbReference type="GO" id="GO:0008168">
    <property type="term" value="F:methyltransferase activity"/>
    <property type="evidence" value="ECO:0007669"/>
    <property type="project" value="UniProtKB-KW"/>
</dbReference>
<dbReference type="InterPro" id="IPR018060">
    <property type="entry name" value="HTH_AraC"/>
</dbReference>
<evidence type="ECO:0000256" key="11">
    <source>
        <dbReference type="ARBA" id="ARBA00023159"/>
    </source>
</evidence>
<dbReference type="SMART" id="SM00478">
    <property type="entry name" value="ENDO3c"/>
    <property type="match status" value="1"/>
</dbReference>
<dbReference type="PANTHER" id="PTHR43003:SF13">
    <property type="entry name" value="DNA-3-METHYLADENINE GLYCOSYLASE 2"/>
    <property type="match status" value="1"/>
</dbReference>
<dbReference type="RefSeq" id="WP_130485789.1">
    <property type="nucleotide sequence ID" value="NZ_SGWW01000003.1"/>
</dbReference>
<feature type="region of interest" description="Disordered" evidence="14">
    <location>
        <begin position="1"/>
        <end position="28"/>
    </location>
</feature>
<keyword evidence="5" id="KW-0808">Transferase</keyword>
<evidence type="ECO:0000313" key="17">
    <source>
        <dbReference type="Proteomes" id="UP000293519"/>
    </source>
</evidence>
<evidence type="ECO:0000256" key="2">
    <source>
        <dbReference type="ARBA" id="ARBA00001947"/>
    </source>
</evidence>
<dbReference type="Gene3D" id="1.10.340.30">
    <property type="entry name" value="Hypothetical protein, domain 2"/>
    <property type="match status" value="1"/>
</dbReference>
<keyword evidence="10" id="KW-0238">DNA-binding</keyword>
<dbReference type="GO" id="GO:0032259">
    <property type="term" value="P:methylation"/>
    <property type="evidence" value="ECO:0007669"/>
    <property type="project" value="UniProtKB-KW"/>
</dbReference>
<evidence type="ECO:0000256" key="7">
    <source>
        <dbReference type="ARBA" id="ARBA00022763"/>
    </source>
</evidence>
<dbReference type="InterPro" id="IPR009057">
    <property type="entry name" value="Homeodomain-like_sf"/>
</dbReference>
<keyword evidence="12" id="KW-0804">Transcription</keyword>